<dbReference type="EMBL" id="JBHMEA010000050">
    <property type="protein sequence ID" value="MFB9233551.1"/>
    <property type="molecule type" value="Genomic_DNA"/>
</dbReference>
<keyword evidence="2" id="KW-1185">Reference proteome</keyword>
<dbReference type="Gene3D" id="3.40.140.10">
    <property type="entry name" value="Cytidine Deaminase, domain 2"/>
    <property type="match status" value="1"/>
</dbReference>
<dbReference type="SUPFAM" id="SSF53927">
    <property type="entry name" value="Cytidine deaminase-like"/>
    <property type="match status" value="1"/>
</dbReference>
<dbReference type="Proteomes" id="UP001589683">
    <property type="component" value="Unassembled WGS sequence"/>
</dbReference>
<gene>
    <name evidence="1" type="ORF">ACFFUT_17295</name>
</gene>
<evidence type="ECO:0000313" key="1">
    <source>
        <dbReference type="EMBL" id="MFB9233551.1"/>
    </source>
</evidence>
<organism evidence="1 2">
    <name type="scientific">Pseudohalocynthiibacter aestuariivivens</name>
    <dbReference type="NCBI Taxonomy" id="1591409"/>
    <lineage>
        <taxon>Bacteria</taxon>
        <taxon>Pseudomonadati</taxon>
        <taxon>Pseudomonadota</taxon>
        <taxon>Alphaproteobacteria</taxon>
        <taxon>Rhodobacterales</taxon>
        <taxon>Paracoccaceae</taxon>
        <taxon>Pseudohalocynthiibacter</taxon>
    </lineage>
</organism>
<name>A0ABV5JL05_9RHOB</name>
<reference evidence="1 2" key="1">
    <citation type="submission" date="2024-09" db="EMBL/GenBank/DDBJ databases">
        <authorList>
            <person name="Sun Q."/>
            <person name="Mori K."/>
        </authorList>
    </citation>
    <scope>NUCLEOTIDE SEQUENCE [LARGE SCALE GENOMIC DNA]</scope>
    <source>
        <strain evidence="1 2">CECT 8726</strain>
    </source>
</reference>
<proteinExistence type="predicted"/>
<accession>A0ABV5JL05</accession>
<comment type="caution">
    <text evidence="1">The sequence shown here is derived from an EMBL/GenBank/DDBJ whole genome shotgun (WGS) entry which is preliminary data.</text>
</comment>
<sequence length="360" mass="40726">MSDPHNFPELVFGLVGPIGCDIHEVEQALANALKEVDYSPHLISLSESIADLLAIKKNERPILNTLEKKIDAGNEVRELFGQKGILAVEAIRRIRHSRNQEHSTRGTKIPAVEGANELIELSDFPATKTAYIVRQLKRPEEIELLERVYGKQFIQVSITQEKSKRHANISQRTRVELPNLDNDACDEHARKLIKRDENEDEDGNGNKLIFGQKLGVIFQFGDVFIDASTQDTISNTCRRFIRALFGQTSIAPTRDEFGSYLAKAASLRSVDLSRQVGAAIISKDGDLITIGCNEVPKPSGGNYWDEDENKARDVDKKAEANKEETNRIIFDFLRVLKEKNVIRKKRRQKKFYLKAKSAMR</sequence>
<evidence type="ECO:0008006" key="3">
    <source>
        <dbReference type="Google" id="ProtNLM"/>
    </source>
</evidence>
<dbReference type="RefSeq" id="WP_213890527.1">
    <property type="nucleotide sequence ID" value="NZ_JAGFNU010000011.1"/>
</dbReference>
<dbReference type="InterPro" id="IPR016193">
    <property type="entry name" value="Cytidine_deaminase-like"/>
</dbReference>
<dbReference type="InterPro" id="IPR027417">
    <property type="entry name" value="P-loop_NTPase"/>
</dbReference>
<dbReference type="Gene3D" id="3.40.50.300">
    <property type="entry name" value="P-loop containing nucleotide triphosphate hydrolases"/>
    <property type="match status" value="1"/>
</dbReference>
<evidence type="ECO:0000313" key="2">
    <source>
        <dbReference type="Proteomes" id="UP001589683"/>
    </source>
</evidence>
<protein>
    <recommendedName>
        <fullName evidence="3">CMP/dCMP-type deaminase domain-containing protein</fullName>
    </recommendedName>
</protein>